<proteinExistence type="predicted"/>
<evidence type="ECO:0000256" key="1">
    <source>
        <dbReference type="SAM" id="MobiDB-lite"/>
    </source>
</evidence>
<dbReference type="EMBL" id="LAZR01044612">
    <property type="protein sequence ID" value="KKL04230.1"/>
    <property type="molecule type" value="Genomic_DNA"/>
</dbReference>
<name>A0A0F9A446_9ZZZZ</name>
<protein>
    <submittedName>
        <fullName evidence="2">Uncharacterized protein</fullName>
    </submittedName>
</protein>
<accession>A0A0F9A446</accession>
<organism evidence="2">
    <name type="scientific">marine sediment metagenome</name>
    <dbReference type="NCBI Taxonomy" id="412755"/>
    <lineage>
        <taxon>unclassified sequences</taxon>
        <taxon>metagenomes</taxon>
        <taxon>ecological metagenomes</taxon>
    </lineage>
</organism>
<feature type="compositionally biased region" description="Basic and acidic residues" evidence="1">
    <location>
        <begin position="155"/>
        <end position="173"/>
    </location>
</feature>
<reference evidence="2" key="1">
    <citation type="journal article" date="2015" name="Nature">
        <title>Complex archaea that bridge the gap between prokaryotes and eukaryotes.</title>
        <authorList>
            <person name="Spang A."/>
            <person name="Saw J.H."/>
            <person name="Jorgensen S.L."/>
            <person name="Zaremba-Niedzwiedzka K."/>
            <person name="Martijn J."/>
            <person name="Lind A.E."/>
            <person name="van Eijk R."/>
            <person name="Schleper C."/>
            <person name="Guy L."/>
            <person name="Ettema T.J."/>
        </authorList>
    </citation>
    <scope>NUCLEOTIDE SEQUENCE</scope>
</reference>
<comment type="caution">
    <text evidence="2">The sequence shown here is derived from an EMBL/GenBank/DDBJ whole genome shotgun (WGS) entry which is preliminary data.</text>
</comment>
<gene>
    <name evidence="2" type="ORF">LCGC14_2618140</name>
</gene>
<evidence type="ECO:0000313" key="2">
    <source>
        <dbReference type="EMBL" id="KKL04230.1"/>
    </source>
</evidence>
<feature type="region of interest" description="Disordered" evidence="1">
    <location>
        <begin position="148"/>
        <end position="173"/>
    </location>
</feature>
<dbReference type="AlphaFoldDB" id="A0A0F9A446"/>
<sequence length="173" mass="18718">MTTSPVSPKIRRKNWFLAGLGIVALLLYGYAGFVKAPGHVPLLDANRTRLAETYREGWASGWTLIKTGAAGNARMAQEQRDLHSAHSDEYDPAAVLPAFCAGAIAAGFKGNLQADCLDVLRDLRLWPTYDGALARAWNTAFPYPLGALGTAPPPDDSRTGPREEQLRRLGGEN</sequence>